<proteinExistence type="inferred from homology"/>
<evidence type="ECO:0000313" key="6">
    <source>
        <dbReference type="Proteomes" id="UP000824180"/>
    </source>
</evidence>
<feature type="non-terminal residue" evidence="5">
    <location>
        <position position="57"/>
    </location>
</feature>
<dbReference type="Gene3D" id="3.30.590.20">
    <property type="match status" value="1"/>
</dbReference>
<reference evidence="5" key="1">
    <citation type="journal article" date="2021" name="PeerJ">
        <title>Extensive microbial diversity within the chicken gut microbiome revealed by metagenomics and culture.</title>
        <authorList>
            <person name="Gilroy R."/>
            <person name="Ravi A."/>
            <person name="Getino M."/>
            <person name="Pursley I."/>
            <person name="Horton D.L."/>
            <person name="Alikhan N.F."/>
            <person name="Baker D."/>
            <person name="Gharbi K."/>
            <person name="Hall N."/>
            <person name="Watson M."/>
            <person name="Adriaenssens E.M."/>
            <person name="Foster-Nyarko E."/>
            <person name="Jarju S."/>
            <person name="Secka A."/>
            <person name="Antonio M."/>
            <person name="Oren A."/>
            <person name="Chaudhuri R.R."/>
            <person name="La Ragione R."/>
            <person name="Hildebrand F."/>
            <person name="Pallen M.J."/>
        </authorList>
    </citation>
    <scope>NUCLEOTIDE SEQUENCE</scope>
    <source>
        <strain evidence="5">876</strain>
    </source>
</reference>
<dbReference type="InterPro" id="IPR014746">
    <property type="entry name" value="Gln_synth/guanido_kin_cat_dom"/>
</dbReference>
<dbReference type="GO" id="GO:0004357">
    <property type="term" value="F:glutamate-cysteine ligase activity"/>
    <property type="evidence" value="ECO:0007669"/>
    <property type="project" value="UniProtKB-EC"/>
</dbReference>
<comment type="catalytic activity">
    <reaction evidence="2">
        <text>L-cysteine + L-glutamate + ATP = gamma-L-glutamyl-L-cysteine + ADP + phosphate + H(+)</text>
        <dbReference type="Rhea" id="RHEA:13285"/>
        <dbReference type="ChEBI" id="CHEBI:15378"/>
        <dbReference type="ChEBI" id="CHEBI:29985"/>
        <dbReference type="ChEBI" id="CHEBI:30616"/>
        <dbReference type="ChEBI" id="CHEBI:35235"/>
        <dbReference type="ChEBI" id="CHEBI:43474"/>
        <dbReference type="ChEBI" id="CHEBI:58173"/>
        <dbReference type="ChEBI" id="CHEBI:456216"/>
        <dbReference type="EC" id="6.3.2.2"/>
    </reaction>
</comment>
<dbReference type="EMBL" id="JAHLFK010000005">
    <property type="protein sequence ID" value="MBU3829432.1"/>
    <property type="molecule type" value="Genomic_DNA"/>
</dbReference>
<evidence type="ECO:0000256" key="2">
    <source>
        <dbReference type="RuleBase" id="RU004391"/>
    </source>
</evidence>
<dbReference type="Pfam" id="PF04262">
    <property type="entry name" value="Glu_cys_ligase"/>
    <property type="match status" value="1"/>
</dbReference>
<dbReference type="SUPFAM" id="SSF55931">
    <property type="entry name" value="Glutamine synthetase/guanido kinase"/>
    <property type="match status" value="1"/>
</dbReference>
<dbReference type="AlphaFoldDB" id="A0A9E2KTU2"/>
<feature type="domain" description="Glutamate--cysteine ligase" evidence="4">
    <location>
        <begin position="9"/>
        <end position="57"/>
    </location>
</feature>
<feature type="compositionally biased region" description="Basic and acidic residues" evidence="3">
    <location>
        <begin position="48"/>
        <end position="57"/>
    </location>
</feature>
<gene>
    <name evidence="5" type="ORF">H9843_00780</name>
</gene>
<keyword evidence="1 5" id="KW-0436">Ligase</keyword>
<sequence>MFSQIGQLIFDNEAVAKTQDFTMGLEIEMQRVDENGNISQEPYPSAIGDEKTNPWIT</sequence>
<dbReference type="EC" id="6.3.2.2" evidence="2"/>
<comment type="similarity">
    <text evidence="1">Belongs to the glutamate--cysteine ligase type 1 family.</text>
</comment>
<evidence type="ECO:0000256" key="1">
    <source>
        <dbReference type="RuleBase" id="RU003544"/>
    </source>
</evidence>
<name>A0A9E2KTU2_9LACO</name>
<comment type="caution">
    <text evidence="5">The sequence shown here is derived from an EMBL/GenBank/DDBJ whole genome shotgun (WGS) entry which is preliminary data.</text>
</comment>
<dbReference type="GO" id="GO:0006750">
    <property type="term" value="P:glutathione biosynthetic process"/>
    <property type="evidence" value="ECO:0007669"/>
    <property type="project" value="UniProtKB-KW"/>
</dbReference>
<protein>
    <recommendedName>
        <fullName evidence="2">Glutamate--cysteine ligase</fullName>
        <ecNumber evidence="2">6.3.2.2</ecNumber>
    </recommendedName>
</protein>
<evidence type="ECO:0000259" key="4">
    <source>
        <dbReference type="Pfam" id="PF04262"/>
    </source>
</evidence>
<evidence type="ECO:0000256" key="3">
    <source>
        <dbReference type="SAM" id="MobiDB-lite"/>
    </source>
</evidence>
<accession>A0A9E2KTU2</accession>
<keyword evidence="1" id="KW-0317">Glutathione biosynthesis</keyword>
<feature type="region of interest" description="Disordered" evidence="3">
    <location>
        <begin position="33"/>
        <end position="57"/>
    </location>
</feature>
<dbReference type="InterPro" id="IPR007370">
    <property type="entry name" value="Glu_cys_ligase"/>
</dbReference>
<comment type="pathway">
    <text evidence="2">Sulfur metabolism; glutathione biosynthesis; glutathione from L-cysteine and L-glutamate: step 1/2.</text>
</comment>
<organism evidence="5 6">
    <name type="scientific">Candidatus Limosilactobacillus merdavium</name>
    <dbReference type="NCBI Taxonomy" id="2838651"/>
    <lineage>
        <taxon>Bacteria</taxon>
        <taxon>Bacillati</taxon>
        <taxon>Bacillota</taxon>
        <taxon>Bacilli</taxon>
        <taxon>Lactobacillales</taxon>
        <taxon>Lactobacillaceae</taxon>
        <taxon>Limosilactobacillus</taxon>
    </lineage>
</organism>
<reference evidence="5" key="2">
    <citation type="submission" date="2021-04" db="EMBL/GenBank/DDBJ databases">
        <authorList>
            <person name="Gilroy R."/>
        </authorList>
    </citation>
    <scope>NUCLEOTIDE SEQUENCE</scope>
    <source>
        <strain evidence="5">876</strain>
    </source>
</reference>
<dbReference type="Proteomes" id="UP000824180">
    <property type="component" value="Unassembled WGS sequence"/>
</dbReference>
<evidence type="ECO:0000313" key="5">
    <source>
        <dbReference type="EMBL" id="MBU3829432.1"/>
    </source>
</evidence>